<accession>A0ABR3RAY5</accession>
<keyword evidence="2" id="KW-0812">Transmembrane</keyword>
<reference evidence="3 4" key="1">
    <citation type="submission" date="2024-02" db="EMBL/GenBank/DDBJ databases">
        <title>De novo assembly and annotation of 12 fungi associated with fruit tree decline syndrome in Ontario, Canada.</title>
        <authorList>
            <person name="Sulman M."/>
            <person name="Ellouze W."/>
            <person name="Ilyukhin E."/>
        </authorList>
    </citation>
    <scope>NUCLEOTIDE SEQUENCE [LARGE SCALE GENOMIC DNA]</scope>
    <source>
        <strain evidence="3 4">M42-189</strain>
    </source>
</reference>
<dbReference type="InterPro" id="IPR052337">
    <property type="entry name" value="SAT4-like"/>
</dbReference>
<sequence>MDIPSLIDRIAHYRLVSAIALTLMWFSMGCVKICFLAFFKKLIRQMPQMNLFWWFSLVFNVAVIVYGATVYFVTCPYFGPEKVFQSILVIPIVLIWKIRITFTQKLALAFTLCLTIVMVIITIARIAGLKWRGKLDSIWETYFIAIAAEIGLSLVAVSAFRALYIAKSKDRHVNRTITSFRWYNKGRSAVWRIITKTTGKTPSHEVEMRGDGFLKDDIPHGTMTGMRTFIDANGRTKIYDTMDEERSVDSSSLEQQRNASNI</sequence>
<feature type="transmembrane region" description="Helical" evidence="2">
    <location>
        <begin position="51"/>
        <end position="71"/>
    </location>
</feature>
<dbReference type="EMBL" id="JAKJXO020000008">
    <property type="protein sequence ID" value="KAL1601605.1"/>
    <property type="molecule type" value="Genomic_DNA"/>
</dbReference>
<gene>
    <name evidence="3" type="ORF">SLS60_006520</name>
</gene>
<feature type="transmembrane region" description="Helical" evidence="2">
    <location>
        <begin position="141"/>
        <end position="164"/>
    </location>
</feature>
<organism evidence="3 4">
    <name type="scientific">Paraconiothyrium brasiliense</name>
    <dbReference type="NCBI Taxonomy" id="300254"/>
    <lineage>
        <taxon>Eukaryota</taxon>
        <taxon>Fungi</taxon>
        <taxon>Dikarya</taxon>
        <taxon>Ascomycota</taxon>
        <taxon>Pezizomycotina</taxon>
        <taxon>Dothideomycetes</taxon>
        <taxon>Pleosporomycetidae</taxon>
        <taxon>Pleosporales</taxon>
        <taxon>Massarineae</taxon>
        <taxon>Didymosphaeriaceae</taxon>
        <taxon>Paraconiothyrium</taxon>
    </lineage>
</organism>
<feature type="transmembrane region" description="Helical" evidence="2">
    <location>
        <begin position="107"/>
        <end position="129"/>
    </location>
</feature>
<dbReference type="PANTHER" id="PTHR33048:SF47">
    <property type="entry name" value="INTEGRAL MEMBRANE PROTEIN-RELATED"/>
    <property type="match status" value="1"/>
</dbReference>
<dbReference type="Proteomes" id="UP001521785">
    <property type="component" value="Unassembled WGS sequence"/>
</dbReference>
<protein>
    <submittedName>
        <fullName evidence="3">Uncharacterized protein</fullName>
    </submittedName>
</protein>
<comment type="caution">
    <text evidence="3">The sequence shown here is derived from an EMBL/GenBank/DDBJ whole genome shotgun (WGS) entry which is preliminary data.</text>
</comment>
<evidence type="ECO:0000313" key="3">
    <source>
        <dbReference type="EMBL" id="KAL1601605.1"/>
    </source>
</evidence>
<keyword evidence="2" id="KW-0472">Membrane</keyword>
<evidence type="ECO:0000313" key="4">
    <source>
        <dbReference type="Proteomes" id="UP001521785"/>
    </source>
</evidence>
<feature type="transmembrane region" description="Helical" evidence="2">
    <location>
        <begin position="15"/>
        <end position="39"/>
    </location>
</feature>
<feature type="region of interest" description="Disordered" evidence="1">
    <location>
        <begin position="243"/>
        <end position="262"/>
    </location>
</feature>
<feature type="transmembrane region" description="Helical" evidence="2">
    <location>
        <begin position="83"/>
        <end position="100"/>
    </location>
</feature>
<keyword evidence="4" id="KW-1185">Reference proteome</keyword>
<name>A0ABR3RAY5_9PLEO</name>
<keyword evidence="2" id="KW-1133">Transmembrane helix</keyword>
<feature type="compositionally biased region" description="Polar residues" evidence="1">
    <location>
        <begin position="249"/>
        <end position="262"/>
    </location>
</feature>
<evidence type="ECO:0000256" key="1">
    <source>
        <dbReference type="SAM" id="MobiDB-lite"/>
    </source>
</evidence>
<dbReference type="PANTHER" id="PTHR33048">
    <property type="entry name" value="PTH11-LIKE INTEGRAL MEMBRANE PROTEIN (AFU_ORTHOLOGUE AFUA_5G11245)"/>
    <property type="match status" value="1"/>
</dbReference>
<evidence type="ECO:0000256" key="2">
    <source>
        <dbReference type="SAM" id="Phobius"/>
    </source>
</evidence>
<proteinExistence type="predicted"/>